<sequence length="1123" mass="128479">MERNRGDPNASFYSNMIGDFERKLILPRGFAKNFNGVIQIPGTEVWLVDANGDCWGVIVEDGEDGFVFKRGWGEFVSGNMIEFGDFLVFTYLGSCKFSVSVFDQKSSFNKESAQMEGKKQPPNSSFYTNLIGDFENKLILPYDFARGFSGILQVPGSDFSFVNPNGVIWVAKIEEDEEGFVFKHGWREFVEANRLEFGDCLVFKYIGSYKFDMKVFDHKSTFNKEIQPPHIGEMKKKRNHEEDGEERHYKQQSKKKNRWEEAERKLTQLEDARDQSKGLGMSNRSQQNDHGLDDIEVSETKAEVSPNPNKRKEFFKRIFNRLERKKVSSQEVVPENCGLGLNKRNTENNCGSGVRGKETVTPVEVVTNLKTNAGAVSSGPNQTNKVSAARVATCEKAVRSLNCHQCQRNDKGEVIHCQKCNTRQFCLRCIRWYPQFSPDDIAESCPVCRGICNCKPCLRKYGTSEEKPSSKERITSRKKVKYCQYMVHALLPILKQFDQEQKLEKALEARIQGVSPSDICLQKSDCYSDERVYCNFCRTSIADYHRSCPSCSYDLCLGCCQDVRSGCLQRGDGWKVKENGTISCPPKELGGCGCRLLELKCMFPKSRVSELSMKAEVIAERYKSPGTSTQFCSCFNSIGDNDFSNNNIRKAARRECSGDNYLYFVRIQDIQDSDQEHFQKHWINGEPVIVGDALDMASGLSWDPMILSRALREKKTSKVFKNQPHLEETAIDCLLWSEIEVNIHRFFKWYSSGLYYEDMWPKMLKLKDWPPDNSFEDLLPRHFSDFISALPFQEYTNPTSGYLNIAVKLPTTSLKPDLGPKTYIAYGAAAELGRGDSVTKLHCDMSDAVYILMHIKEVVIPPVQLSAIKEMKMRHVAEDQKELFGILQENQKVKEEHHSPTTEKCMPKPFCDGYIPESTEWDMESENGGALWDIFRRKDVPKLEVYLKKHFKEFRHIHCAPLGQVDHPIHDQTFYLTSEHKKKLHDEFGIEPWSFVQKLGEAVLIPAGCPYQFRNLKSCIKVAVEFVSPESVNECIRLTEEYRSLPQNHLAKEDKLEVKKMALYAVEKAVHDLEKLTKCSFIKQKVKQESDTSKLAESTVKLNPVKLKSTTELKPVKPEPFVN</sequence>
<comment type="similarity">
    <text evidence="2">Belongs to the JARID1 histone demethylase family.</text>
</comment>
<feature type="region of interest" description="Disordered" evidence="9">
    <location>
        <begin position="226"/>
        <end position="294"/>
    </location>
</feature>
<keyword evidence="7" id="KW-0539">Nucleus</keyword>
<keyword evidence="6" id="KW-0804">Transcription</keyword>
<dbReference type="InterPro" id="IPR003347">
    <property type="entry name" value="JmjC_dom"/>
</dbReference>
<dbReference type="Gene3D" id="2.60.120.650">
    <property type="entry name" value="Cupin"/>
    <property type="match status" value="1"/>
</dbReference>
<evidence type="ECO:0000259" key="11">
    <source>
        <dbReference type="PROSITE" id="PS50863"/>
    </source>
</evidence>
<evidence type="ECO:0000256" key="2">
    <source>
        <dbReference type="ARBA" id="ARBA00006801"/>
    </source>
</evidence>
<gene>
    <name evidence="13" type="ORF">GIB67_003480</name>
</gene>
<dbReference type="InterPro" id="IPR018866">
    <property type="entry name" value="Znf-4CXXC_R1"/>
</dbReference>
<feature type="domain" description="TF-B3" evidence="11">
    <location>
        <begin position="9"/>
        <end position="105"/>
    </location>
</feature>
<dbReference type="Pfam" id="PF02373">
    <property type="entry name" value="JmjC"/>
    <property type="match status" value="1"/>
</dbReference>
<dbReference type="PANTHER" id="PTHR12549:SF11">
    <property type="entry name" value="LYSINE-SPECIFIC DEMETHYLASE JMJ25"/>
    <property type="match status" value="1"/>
</dbReference>
<dbReference type="InterPro" id="IPR045109">
    <property type="entry name" value="LSDs-like"/>
</dbReference>
<dbReference type="Pfam" id="PF02362">
    <property type="entry name" value="B3"/>
    <property type="match status" value="2"/>
</dbReference>
<name>A0A7J7MEQ1_9MAGN</name>
<dbReference type="Proteomes" id="UP000541444">
    <property type="component" value="Unassembled WGS sequence"/>
</dbReference>
<feature type="compositionally biased region" description="Basic and acidic residues" evidence="9">
    <location>
        <begin position="239"/>
        <end position="249"/>
    </location>
</feature>
<evidence type="ECO:0000313" key="14">
    <source>
        <dbReference type="Proteomes" id="UP000541444"/>
    </source>
</evidence>
<dbReference type="GO" id="GO:0000118">
    <property type="term" value="C:histone deacetylase complex"/>
    <property type="evidence" value="ECO:0007669"/>
    <property type="project" value="TreeGrafter"/>
</dbReference>
<evidence type="ECO:0000259" key="12">
    <source>
        <dbReference type="PROSITE" id="PS51184"/>
    </source>
</evidence>
<evidence type="ECO:0000256" key="7">
    <source>
        <dbReference type="ARBA" id="ARBA00023242"/>
    </source>
</evidence>
<keyword evidence="3" id="KW-0479">Metal-binding</keyword>
<evidence type="ECO:0000256" key="1">
    <source>
        <dbReference type="ARBA" id="ARBA00004123"/>
    </source>
</evidence>
<dbReference type="FunFam" id="2.60.120.650:FF:000040">
    <property type="entry name" value="lysine-specific demethylase JMJ25 isoform X1"/>
    <property type="match status" value="1"/>
</dbReference>
<evidence type="ECO:0000256" key="9">
    <source>
        <dbReference type="SAM" id="MobiDB-lite"/>
    </source>
</evidence>
<dbReference type="SUPFAM" id="SSF101936">
    <property type="entry name" value="DNA-binding pseudobarrel domain"/>
    <property type="match status" value="2"/>
</dbReference>
<dbReference type="GO" id="GO:0000785">
    <property type="term" value="C:chromatin"/>
    <property type="evidence" value="ECO:0007669"/>
    <property type="project" value="TreeGrafter"/>
</dbReference>
<dbReference type="EMBL" id="JACGCM010001564">
    <property type="protein sequence ID" value="KAF6153290.1"/>
    <property type="molecule type" value="Genomic_DNA"/>
</dbReference>
<comment type="caution">
    <text evidence="13">The sequence shown here is derived from an EMBL/GenBank/DDBJ whole genome shotgun (WGS) entry which is preliminary data.</text>
</comment>
<accession>A0A7J7MEQ1</accession>
<dbReference type="InterPro" id="IPR001841">
    <property type="entry name" value="Znf_RING"/>
</dbReference>
<evidence type="ECO:0000259" key="10">
    <source>
        <dbReference type="PROSITE" id="PS50089"/>
    </source>
</evidence>
<dbReference type="Pfam" id="PF10497">
    <property type="entry name" value="zf-4CXXC_R1"/>
    <property type="match status" value="1"/>
</dbReference>
<reference evidence="13 14" key="1">
    <citation type="journal article" date="2020" name="IScience">
        <title>Genome Sequencing of the Endangered Kingdonia uniflora (Circaeasteraceae, Ranunculales) Reveals Potential Mechanisms of Evolutionary Specialization.</title>
        <authorList>
            <person name="Sun Y."/>
            <person name="Deng T."/>
            <person name="Zhang A."/>
            <person name="Moore M.J."/>
            <person name="Landis J.B."/>
            <person name="Lin N."/>
            <person name="Zhang H."/>
            <person name="Zhang X."/>
            <person name="Huang J."/>
            <person name="Zhang X."/>
            <person name="Sun H."/>
            <person name="Wang H."/>
        </authorList>
    </citation>
    <scope>NUCLEOTIDE SEQUENCE [LARGE SCALE GENOMIC DNA]</scope>
    <source>
        <strain evidence="13">TB1705</strain>
        <tissue evidence="13">Leaf</tissue>
    </source>
</reference>
<dbReference type="CDD" id="cd10017">
    <property type="entry name" value="B3_DNA"/>
    <property type="match status" value="2"/>
</dbReference>
<evidence type="ECO:0000256" key="8">
    <source>
        <dbReference type="PROSITE-ProRule" id="PRU00175"/>
    </source>
</evidence>
<dbReference type="InterPro" id="IPR015300">
    <property type="entry name" value="DNA-bd_pseudobarrel_sf"/>
</dbReference>
<dbReference type="SUPFAM" id="SSF51197">
    <property type="entry name" value="Clavaminate synthase-like"/>
    <property type="match status" value="1"/>
</dbReference>
<dbReference type="GO" id="GO:0003712">
    <property type="term" value="F:transcription coregulator activity"/>
    <property type="evidence" value="ECO:0007669"/>
    <property type="project" value="TreeGrafter"/>
</dbReference>
<evidence type="ECO:0000256" key="3">
    <source>
        <dbReference type="ARBA" id="ARBA00022723"/>
    </source>
</evidence>
<dbReference type="SMART" id="SM01019">
    <property type="entry name" value="B3"/>
    <property type="match status" value="2"/>
</dbReference>
<dbReference type="PANTHER" id="PTHR12549">
    <property type="entry name" value="JMJC DOMAIN-CONTAINING HISTONE DEMETHYLATION PROTEIN"/>
    <property type="match status" value="1"/>
</dbReference>
<evidence type="ECO:0000256" key="5">
    <source>
        <dbReference type="ARBA" id="ARBA00023125"/>
    </source>
</evidence>
<proteinExistence type="inferred from homology"/>
<keyword evidence="14" id="KW-1185">Reference proteome</keyword>
<comment type="subcellular location">
    <subcellularLocation>
        <location evidence="1">Nucleus</location>
    </subcellularLocation>
</comment>
<dbReference type="GO" id="GO:0031490">
    <property type="term" value="F:chromatin DNA binding"/>
    <property type="evidence" value="ECO:0007669"/>
    <property type="project" value="TreeGrafter"/>
</dbReference>
<dbReference type="InterPro" id="IPR003340">
    <property type="entry name" value="B3_DNA-bd"/>
</dbReference>
<keyword evidence="5" id="KW-0238">DNA-binding</keyword>
<dbReference type="AlphaFoldDB" id="A0A7J7MEQ1"/>
<protein>
    <submittedName>
        <fullName evidence="13">Uncharacterized protein</fullName>
    </submittedName>
</protein>
<dbReference type="PROSITE" id="PS50089">
    <property type="entry name" value="ZF_RING_2"/>
    <property type="match status" value="1"/>
</dbReference>
<dbReference type="GO" id="GO:0032454">
    <property type="term" value="F:histone H3K9 demethylase activity"/>
    <property type="evidence" value="ECO:0007669"/>
    <property type="project" value="InterPro"/>
</dbReference>
<organism evidence="13 14">
    <name type="scientific">Kingdonia uniflora</name>
    <dbReference type="NCBI Taxonomy" id="39325"/>
    <lineage>
        <taxon>Eukaryota</taxon>
        <taxon>Viridiplantae</taxon>
        <taxon>Streptophyta</taxon>
        <taxon>Embryophyta</taxon>
        <taxon>Tracheophyta</taxon>
        <taxon>Spermatophyta</taxon>
        <taxon>Magnoliopsida</taxon>
        <taxon>Ranunculales</taxon>
        <taxon>Circaeasteraceae</taxon>
        <taxon>Kingdonia</taxon>
    </lineage>
</organism>
<dbReference type="OrthoDB" id="1667110at2759"/>
<dbReference type="PROSITE" id="PS51184">
    <property type="entry name" value="JMJC"/>
    <property type="match status" value="1"/>
</dbReference>
<keyword evidence="8" id="KW-0862">Zinc</keyword>
<feature type="domain" description="JmjC" evidence="12">
    <location>
        <begin position="798"/>
        <end position="1043"/>
    </location>
</feature>
<dbReference type="GO" id="GO:0006357">
    <property type="term" value="P:regulation of transcription by RNA polymerase II"/>
    <property type="evidence" value="ECO:0007669"/>
    <property type="project" value="TreeGrafter"/>
</dbReference>
<evidence type="ECO:0000256" key="4">
    <source>
        <dbReference type="ARBA" id="ARBA00023015"/>
    </source>
</evidence>
<evidence type="ECO:0000256" key="6">
    <source>
        <dbReference type="ARBA" id="ARBA00023163"/>
    </source>
</evidence>
<feature type="domain" description="TF-B3" evidence="11">
    <location>
        <begin position="123"/>
        <end position="219"/>
    </location>
</feature>
<keyword evidence="8" id="KW-0863">Zinc-finger</keyword>
<dbReference type="GO" id="GO:0008270">
    <property type="term" value="F:zinc ion binding"/>
    <property type="evidence" value="ECO:0007669"/>
    <property type="project" value="UniProtKB-KW"/>
</dbReference>
<feature type="compositionally biased region" description="Basic and acidic residues" evidence="9">
    <location>
        <begin position="258"/>
        <end position="276"/>
    </location>
</feature>
<dbReference type="SMART" id="SM00558">
    <property type="entry name" value="JmjC"/>
    <property type="match status" value="1"/>
</dbReference>
<keyword evidence="4" id="KW-0805">Transcription regulation</keyword>
<evidence type="ECO:0000313" key="13">
    <source>
        <dbReference type="EMBL" id="KAF6153290.1"/>
    </source>
</evidence>
<dbReference type="PROSITE" id="PS50863">
    <property type="entry name" value="B3"/>
    <property type="match status" value="2"/>
</dbReference>
<feature type="domain" description="RING-type" evidence="10">
    <location>
        <begin position="403"/>
        <end position="449"/>
    </location>
</feature>
<dbReference type="Gene3D" id="2.40.330.10">
    <property type="entry name" value="DNA-binding pseudobarrel domain"/>
    <property type="match status" value="2"/>
</dbReference>